<dbReference type="PANTHER" id="PTHR37807:SF4">
    <property type="entry name" value="DC1 DOMAIN-CONTAINING PROTEIN"/>
    <property type="match status" value="1"/>
</dbReference>
<reference evidence="3" key="1">
    <citation type="journal article" date="2023" name="Plant Biotechnol. J.">
        <title>Chromosome-level wild Hevea brasiliensis genome provides new tools for genomic-assisted breeding and valuable loci to elevate rubber yield.</title>
        <authorList>
            <person name="Cheng H."/>
            <person name="Song X."/>
            <person name="Hu Y."/>
            <person name="Wu T."/>
            <person name="Yang Q."/>
            <person name="An Z."/>
            <person name="Feng S."/>
            <person name="Deng Z."/>
            <person name="Wu W."/>
            <person name="Zeng X."/>
            <person name="Tu M."/>
            <person name="Wang X."/>
            <person name="Huang H."/>
        </authorList>
    </citation>
    <scope>NUCLEOTIDE SEQUENCE</scope>
    <source>
        <strain evidence="3">MT/VB/25A 57/8</strain>
    </source>
</reference>
<feature type="domain" description="DC1" evidence="2">
    <location>
        <begin position="182"/>
        <end position="227"/>
    </location>
</feature>
<comment type="caution">
    <text evidence="3">The sequence shown here is derived from an EMBL/GenBank/DDBJ whole genome shotgun (WGS) entry which is preliminary data.</text>
</comment>
<evidence type="ECO:0000313" key="3">
    <source>
        <dbReference type="EMBL" id="KAJ9178509.1"/>
    </source>
</evidence>
<organism evidence="3 4">
    <name type="scientific">Hevea brasiliensis</name>
    <name type="common">Para rubber tree</name>
    <name type="synonym">Siphonia brasiliensis</name>
    <dbReference type="NCBI Taxonomy" id="3981"/>
    <lineage>
        <taxon>Eukaryota</taxon>
        <taxon>Viridiplantae</taxon>
        <taxon>Streptophyta</taxon>
        <taxon>Embryophyta</taxon>
        <taxon>Tracheophyta</taxon>
        <taxon>Spermatophyta</taxon>
        <taxon>Magnoliopsida</taxon>
        <taxon>eudicotyledons</taxon>
        <taxon>Gunneridae</taxon>
        <taxon>Pentapetalae</taxon>
        <taxon>rosids</taxon>
        <taxon>fabids</taxon>
        <taxon>Malpighiales</taxon>
        <taxon>Euphorbiaceae</taxon>
        <taxon>Crotonoideae</taxon>
        <taxon>Micrandreae</taxon>
        <taxon>Hevea</taxon>
    </lineage>
</organism>
<sequence>MEALQFPFPLLIAIKDDSADSSKIAYELADFLKCPFINQNDISRAFLIDDPSFKFQHSNKRTYNLAFDTVCQIASIQLSLKIKVIVNVMLSNPVEVLKLAQLASSREARLIIISCETKDNNNDGYYIVERINNLRVDTQSLDVRKVVSDMFTLISRKERNKAMKEIDSHKKNKNMRQPVIDHLHALTLSEKPGKENFVCKRCSRLLSDHPSYGCVDCDEFNLHISCAESAPNIKHYPSFLAAIQLNGQYDFQQTHKCSNCEEFSYDCCDCFLQTHLNLGLLPTILYPKQHPHFLNFIIMPSKYNHQYKCCICDKLGSSVSYKCYDCFYDVHLNCVLPAPIQVKNGHRFILTSYPADIFGCDICNEEIEMGQLFYDCSDALINIHLRCMFDEGKVNDMINKELVQPGIPLRMKRLSVPQLQM</sequence>
<dbReference type="InterPro" id="IPR046349">
    <property type="entry name" value="C1-like_sf"/>
</dbReference>
<dbReference type="InterPro" id="IPR004146">
    <property type="entry name" value="DC1"/>
</dbReference>
<accession>A0ABQ9MHZ3</accession>
<proteinExistence type="predicted"/>
<dbReference type="PANTHER" id="PTHR37807">
    <property type="entry name" value="OS07G0160300 PROTEIN"/>
    <property type="match status" value="1"/>
</dbReference>
<dbReference type="Pfam" id="PF03107">
    <property type="entry name" value="C1_2"/>
    <property type="match status" value="1"/>
</dbReference>
<protein>
    <recommendedName>
        <fullName evidence="2">DC1 domain-containing protein</fullName>
    </recommendedName>
</protein>
<dbReference type="SUPFAM" id="SSF57889">
    <property type="entry name" value="Cysteine-rich domain"/>
    <property type="match status" value="3"/>
</dbReference>
<dbReference type="InterPro" id="IPR027417">
    <property type="entry name" value="P-loop_NTPase"/>
</dbReference>
<dbReference type="Proteomes" id="UP001174677">
    <property type="component" value="Chromosome 6"/>
</dbReference>
<keyword evidence="1" id="KW-0677">Repeat</keyword>
<gene>
    <name evidence="3" type="ORF">P3X46_010387</name>
</gene>
<evidence type="ECO:0000259" key="2">
    <source>
        <dbReference type="Pfam" id="PF03107"/>
    </source>
</evidence>
<dbReference type="Gene3D" id="3.40.50.300">
    <property type="entry name" value="P-loop containing nucleotide triphosphate hydrolases"/>
    <property type="match status" value="1"/>
</dbReference>
<evidence type="ECO:0000313" key="4">
    <source>
        <dbReference type="Proteomes" id="UP001174677"/>
    </source>
</evidence>
<evidence type="ECO:0000256" key="1">
    <source>
        <dbReference type="ARBA" id="ARBA00022737"/>
    </source>
</evidence>
<dbReference type="EMBL" id="JARPOI010000006">
    <property type="protein sequence ID" value="KAJ9178509.1"/>
    <property type="molecule type" value="Genomic_DNA"/>
</dbReference>
<name>A0ABQ9MHZ3_HEVBR</name>
<keyword evidence="4" id="KW-1185">Reference proteome</keyword>